<sequence>MYLLLLHNFKFRFSLCDLRYLPRLHSDHMNTVNEIFLCKKKIGACMVIH</sequence>
<organism evidence="1">
    <name type="scientific">Arion vulgaris</name>
    <dbReference type="NCBI Taxonomy" id="1028688"/>
    <lineage>
        <taxon>Eukaryota</taxon>
        <taxon>Metazoa</taxon>
        <taxon>Spiralia</taxon>
        <taxon>Lophotrochozoa</taxon>
        <taxon>Mollusca</taxon>
        <taxon>Gastropoda</taxon>
        <taxon>Heterobranchia</taxon>
        <taxon>Euthyneura</taxon>
        <taxon>Panpulmonata</taxon>
        <taxon>Eupulmonata</taxon>
        <taxon>Stylommatophora</taxon>
        <taxon>Helicina</taxon>
        <taxon>Arionoidea</taxon>
        <taxon>Arionidae</taxon>
        <taxon>Arion</taxon>
    </lineage>
</organism>
<dbReference type="EMBL" id="HACG01014282">
    <property type="protein sequence ID" value="CEK61147.1"/>
    <property type="molecule type" value="Transcribed_RNA"/>
</dbReference>
<dbReference type="AlphaFoldDB" id="A0A0B6YYE1"/>
<feature type="non-terminal residue" evidence="1">
    <location>
        <position position="49"/>
    </location>
</feature>
<gene>
    <name evidence="1" type="primary">ORF41441</name>
</gene>
<accession>A0A0B6YYE1</accession>
<name>A0A0B6YYE1_9EUPU</name>
<evidence type="ECO:0000313" key="1">
    <source>
        <dbReference type="EMBL" id="CEK61147.1"/>
    </source>
</evidence>
<proteinExistence type="predicted"/>
<protein>
    <submittedName>
        <fullName evidence="1">Uncharacterized protein</fullName>
    </submittedName>
</protein>
<reference evidence="1" key="1">
    <citation type="submission" date="2014-12" db="EMBL/GenBank/DDBJ databases">
        <title>Insight into the proteome of Arion vulgaris.</title>
        <authorList>
            <person name="Aradska J."/>
            <person name="Bulat T."/>
            <person name="Smidak R."/>
            <person name="Sarate P."/>
            <person name="Gangsoo J."/>
            <person name="Sialana F."/>
            <person name="Bilban M."/>
            <person name="Lubec G."/>
        </authorList>
    </citation>
    <scope>NUCLEOTIDE SEQUENCE</scope>
    <source>
        <tissue evidence="1">Skin</tissue>
    </source>
</reference>